<name>A0ACB9ND83_BAUVA</name>
<evidence type="ECO:0000313" key="2">
    <source>
        <dbReference type="Proteomes" id="UP000828941"/>
    </source>
</evidence>
<reference evidence="1 2" key="1">
    <citation type="journal article" date="2022" name="DNA Res.">
        <title>Chromosomal-level genome assembly of the orchid tree Bauhinia variegata (Leguminosae; Cercidoideae) supports the allotetraploid origin hypothesis of Bauhinia.</title>
        <authorList>
            <person name="Zhong Y."/>
            <person name="Chen Y."/>
            <person name="Zheng D."/>
            <person name="Pang J."/>
            <person name="Liu Y."/>
            <person name="Luo S."/>
            <person name="Meng S."/>
            <person name="Qian L."/>
            <person name="Wei D."/>
            <person name="Dai S."/>
            <person name="Zhou R."/>
        </authorList>
    </citation>
    <scope>NUCLEOTIDE SEQUENCE [LARGE SCALE GENOMIC DNA]</scope>
    <source>
        <strain evidence="1">BV-YZ2020</strain>
    </source>
</reference>
<evidence type="ECO:0000313" key="1">
    <source>
        <dbReference type="EMBL" id="KAI4333151.1"/>
    </source>
</evidence>
<protein>
    <submittedName>
        <fullName evidence="1">Uncharacterized protein</fullName>
    </submittedName>
</protein>
<organism evidence="1 2">
    <name type="scientific">Bauhinia variegata</name>
    <name type="common">Purple orchid tree</name>
    <name type="synonym">Phanera variegata</name>
    <dbReference type="NCBI Taxonomy" id="167791"/>
    <lineage>
        <taxon>Eukaryota</taxon>
        <taxon>Viridiplantae</taxon>
        <taxon>Streptophyta</taxon>
        <taxon>Embryophyta</taxon>
        <taxon>Tracheophyta</taxon>
        <taxon>Spermatophyta</taxon>
        <taxon>Magnoliopsida</taxon>
        <taxon>eudicotyledons</taxon>
        <taxon>Gunneridae</taxon>
        <taxon>Pentapetalae</taxon>
        <taxon>rosids</taxon>
        <taxon>fabids</taxon>
        <taxon>Fabales</taxon>
        <taxon>Fabaceae</taxon>
        <taxon>Cercidoideae</taxon>
        <taxon>Cercideae</taxon>
        <taxon>Bauhiniinae</taxon>
        <taxon>Bauhinia</taxon>
    </lineage>
</organism>
<dbReference type="EMBL" id="CM039432">
    <property type="protein sequence ID" value="KAI4333151.1"/>
    <property type="molecule type" value="Genomic_DNA"/>
</dbReference>
<proteinExistence type="predicted"/>
<accession>A0ACB9ND83</accession>
<comment type="caution">
    <text evidence="1">The sequence shown here is derived from an EMBL/GenBank/DDBJ whole genome shotgun (WGS) entry which is preliminary data.</text>
</comment>
<sequence>MKGPERGIEGGPQRGMELARSVVGCELRKYLYKENRTELKFYSFLLLQVEFLFLIPILEGLKKRKINSSAFPAL</sequence>
<keyword evidence="2" id="KW-1185">Reference proteome</keyword>
<dbReference type="Proteomes" id="UP000828941">
    <property type="component" value="Chromosome 7"/>
</dbReference>
<gene>
    <name evidence="1" type="ORF">L6164_017992</name>
</gene>